<gene>
    <name evidence="6" type="ORF">CCY01nite_47690</name>
</gene>
<feature type="binding site" evidence="3">
    <location>
        <position position="169"/>
    </location>
    <ligand>
        <name>Cu cation</name>
        <dbReference type="ChEBI" id="CHEBI:23378"/>
    </ligand>
</feature>
<feature type="disulfide bond" description="Redox-active" evidence="4">
    <location>
        <begin position="78"/>
        <end position="82"/>
    </location>
</feature>
<evidence type="ECO:0000256" key="4">
    <source>
        <dbReference type="PIRSR" id="PIRSR603782-2"/>
    </source>
</evidence>
<dbReference type="CDD" id="cd02968">
    <property type="entry name" value="SCO"/>
    <property type="match status" value="1"/>
</dbReference>
<organism evidence="6 7">
    <name type="scientific">Chitinophaga cymbidii</name>
    <dbReference type="NCBI Taxonomy" id="1096750"/>
    <lineage>
        <taxon>Bacteria</taxon>
        <taxon>Pseudomonadati</taxon>
        <taxon>Bacteroidota</taxon>
        <taxon>Chitinophagia</taxon>
        <taxon>Chitinophagales</taxon>
        <taxon>Chitinophagaceae</taxon>
        <taxon>Chitinophaga</taxon>
    </lineage>
</organism>
<reference evidence="6 7" key="1">
    <citation type="submission" date="2019-07" db="EMBL/GenBank/DDBJ databases">
        <title>Whole genome shotgun sequence of Chitinophaga cymbidii NBRC 109752.</title>
        <authorList>
            <person name="Hosoyama A."/>
            <person name="Uohara A."/>
            <person name="Ohji S."/>
            <person name="Ichikawa N."/>
        </authorList>
    </citation>
    <scope>NUCLEOTIDE SEQUENCE [LARGE SCALE GENOMIC DNA]</scope>
    <source>
        <strain evidence="6 7">NBRC 109752</strain>
    </source>
</reference>
<feature type="binding site" evidence="3">
    <location>
        <position position="82"/>
    </location>
    <ligand>
        <name>Cu cation</name>
        <dbReference type="ChEBI" id="CHEBI:23378"/>
    </ligand>
</feature>
<evidence type="ECO:0000313" key="7">
    <source>
        <dbReference type="Proteomes" id="UP000321436"/>
    </source>
</evidence>
<dbReference type="PANTHER" id="PTHR12151">
    <property type="entry name" value="ELECTRON TRANSPORT PROTIN SCO1/SENC FAMILY MEMBER"/>
    <property type="match status" value="1"/>
</dbReference>
<evidence type="ECO:0000256" key="2">
    <source>
        <dbReference type="ARBA" id="ARBA00023008"/>
    </source>
</evidence>
<keyword evidence="4" id="KW-1015">Disulfide bond</keyword>
<dbReference type="Gene3D" id="3.40.30.10">
    <property type="entry name" value="Glutaredoxin"/>
    <property type="match status" value="1"/>
</dbReference>
<evidence type="ECO:0000259" key="5">
    <source>
        <dbReference type="PROSITE" id="PS51352"/>
    </source>
</evidence>
<evidence type="ECO:0000256" key="1">
    <source>
        <dbReference type="ARBA" id="ARBA00010996"/>
    </source>
</evidence>
<dbReference type="EMBL" id="BKAU01000007">
    <property type="protein sequence ID" value="GEP98509.1"/>
    <property type="molecule type" value="Genomic_DNA"/>
</dbReference>
<feature type="binding site" evidence="3">
    <location>
        <position position="78"/>
    </location>
    <ligand>
        <name>Cu cation</name>
        <dbReference type="ChEBI" id="CHEBI:23378"/>
    </ligand>
</feature>
<keyword evidence="2 3" id="KW-0186">Copper</keyword>
<dbReference type="Proteomes" id="UP000321436">
    <property type="component" value="Unassembled WGS sequence"/>
</dbReference>
<name>A0A512RS37_9BACT</name>
<dbReference type="GO" id="GO:0046872">
    <property type="term" value="F:metal ion binding"/>
    <property type="evidence" value="ECO:0007669"/>
    <property type="project" value="UniProtKB-KW"/>
</dbReference>
<feature type="domain" description="Thioredoxin" evidence="5">
    <location>
        <begin position="40"/>
        <end position="206"/>
    </location>
</feature>
<protein>
    <recommendedName>
        <fullName evidence="5">Thioredoxin domain-containing protein</fullName>
    </recommendedName>
</protein>
<dbReference type="RefSeq" id="WP_146867134.1">
    <property type="nucleotide sequence ID" value="NZ_BKAU01000007.1"/>
</dbReference>
<accession>A0A512RS37</accession>
<keyword evidence="3" id="KW-0479">Metal-binding</keyword>
<evidence type="ECO:0000256" key="3">
    <source>
        <dbReference type="PIRSR" id="PIRSR603782-1"/>
    </source>
</evidence>
<dbReference type="SUPFAM" id="SSF52833">
    <property type="entry name" value="Thioredoxin-like"/>
    <property type="match status" value="1"/>
</dbReference>
<keyword evidence="7" id="KW-1185">Reference proteome</keyword>
<dbReference type="InterPro" id="IPR003782">
    <property type="entry name" value="SCO1/SenC"/>
</dbReference>
<comment type="caution">
    <text evidence="6">The sequence shown here is derived from an EMBL/GenBank/DDBJ whole genome shotgun (WGS) entry which is preliminary data.</text>
</comment>
<comment type="similarity">
    <text evidence="1">Belongs to the SCO1/2 family.</text>
</comment>
<sequence length="206" mass="22775">MKMTKGSRIAVISLVTTTVLGIVLLAGYIIRSRNQLPVLGEPGHRAGAFAFVNQAGQTITEQDVAGKVTVVEYFFTTCPGICKLMNRNLERVYKTFHDQPDFMILSHTVDPEADSAPVLQAYASGFGAESGNWQFLTGNKDSLYRMARQEYLLSVEDAGKTGTVDDFIHTQYVCLVDRERRLRGFYDATDSLSVAALILDVGRLLK</sequence>
<proteinExistence type="inferred from homology"/>
<dbReference type="Pfam" id="PF02630">
    <property type="entry name" value="SCO1-SenC"/>
    <property type="match status" value="1"/>
</dbReference>
<dbReference type="PROSITE" id="PS51352">
    <property type="entry name" value="THIOREDOXIN_2"/>
    <property type="match status" value="1"/>
</dbReference>
<dbReference type="InterPro" id="IPR036249">
    <property type="entry name" value="Thioredoxin-like_sf"/>
</dbReference>
<dbReference type="PANTHER" id="PTHR12151:SF25">
    <property type="entry name" value="LINALOOL DEHYDRATASE_ISOMERASE DOMAIN-CONTAINING PROTEIN"/>
    <property type="match status" value="1"/>
</dbReference>
<dbReference type="InterPro" id="IPR013766">
    <property type="entry name" value="Thioredoxin_domain"/>
</dbReference>
<dbReference type="AlphaFoldDB" id="A0A512RS37"/>
<evidence type="ECO:0000313" key="6">
    <source>
        <dbReference type="EMBL" id="GEP98509.1"/>
    </source>
</evidence>
<dbReference type="OrthoDB" id="9811998at2"/>